<dbReference type="AlphaFoldDB" id="A0A3B5YSS8"/>
<protein>
    <recommendedName>
        <fullName evidence="2">MATH domain-containing protein</fullName>
    </recommendedName>
</protein>
<dbReference type="SUPFAM" id="SSF49599">
    <property type="entry name" value="TRAF domain-like"/>
    <property type="match status" value="1"/>
</dbReference>
<dbReference type="Gramene" id="TraesNOR1B03G00227250.1">
    <property type="protein sequence ID" value="TraesNOR1B03G00227250.1.CDS1"/>
    <property type="gene ID" value="TraesNOR1B03G00227250"/>
</dbReference>
<dbReference type="Gramene" id="TraesWEE_scaffold_077060_01G000100.1">
    <property type="protein sequence ID" value="TraesWEE_scaffold_077060_01G000100.1"/>
    <property type="gene ID" value="TraesWEE_scaffold_077060_01G000100"/>
</dbReference>
<organism evidence="3">
    <name type="scientific">Triticum aestivum</name>
    <name type="common">Wheat</name>
    <dbReference type="NCBI Taxonomy" id="4565"/>
    <lineage>
        <taxon>Eukaryota</taxon>
        <taxon>Viridiplantae</taxon>
        <taxon>Streptophyta</taxon>
        <taxon>Embryophyta</taxon>
        <taxon>Tracheophyta</taxon>
        <taxon>Spermatophyta</taxon>
        <taxon>Magnoliopsida</taxon>
        <taxon>Liliopsida</taxon>
        <taxon>Poales</taxon>
        <taxon>Poaceae</taxon>
        <taxon>BOP clade</taxon>
        <taxon>Pooideae</taxon>
        <taxon>Triticodae</taxon>
        <taxon>Triticeae</taxon>
        <taxon>Triticinae</taxon>
        <taxon>Triticum</taxon>
    </lineage>
</organism>
<dbReference type="Gramene" id="TraesCLE_scaffold_101731_01G000100.1">
    <property type="protein sequence ID" value="TraesCLE_scaffold_101731_01G000100.1"/>
    <property type="gene ID" value="TraesCLE_scaffold_101731_01G000100"/>
</dbReference>
<dbReference type="STRING" id="4565.A0A3B5YSS8"/>
<feature type="compositionally biased region" description="Acidic residues" evidence="1">
    <location>
        <begin position="193"/>
        <end position="203"/>
    </location>
</feature>
<dbReference type="Gramene" id="TraesCS1B03G0265600.1">
    <property type="protein sequence ID" value="TraesCS1B03G0265600.1.CDS1"/>
    <property type="gene ID" value="TraesCS1B03G0265600"/>
</dbReference>
<dbReference type="PANTHER" id="PTHR26379">
    <property type="entry name" value="BTB/POZ AND MATH DOMAIN-CONTAINING PROTEIN 1"/>
    <property type="match status" value="1"/>
</dbReference>
<dbReference type="PROSITE" id="PS50144">
    <property type="entry name" value="MATH"/>
    <property type="match status" value="1"/>
</dbReference>
<evidence type="ECO:0000259" key="2">
    <source>
        <dbReference type="PROSITE" id="PS50144"/>
    </source>
</evidence>
<dbReference type="Gene3D" id="2.60.210.10">
    <property type="entry name" value="Apoptosis, Tumor Necrosis Factor Receptor Associated Protein 2, Chain A"/>
    <property type="match status" value="1"/>
</dbReference>
<sequence>MSAASVVRLSRSATRFVAKAASGFHLLRIDGYSQAKTILPGQKISSMAFAVGGHSWRMDYYPNGRDTSAKSNAVSVYLQRIDRGQEDPLQAQYKFSLVDHAGNAAYELPAQTGTFISVPEVNVYQRHAATGTFGGPAEGEPGPGCGLEEFIVKEELEKREHLIRNDCLMVRCDVGVTEVGTSWLATDEITNDYEEEDSDDDDGYGAGTPRRRRRRRRRDDGEYVKWCLAQRPR</sequence>
<dbReference type="Gramene" id="TraesSTA1B03G00222150.1">
    <property type="protein sequence ID" value="TraesSTA1B03G00222150.1.CDS1"/>
    <property type="gene ID" value="TraesSTA1B03G00222150"/>
</dbReference>
<dbReference type="Gramene" id="TraesSYM1B03G00229170.1">
    <property type="protein sequence ID" value="TraesSYM1B03G00229170.1.CDS1"/>
    <property type="gene ID" value="TraesSYM1B03G00229170"/>
</dbReference>
<keyword evidence="4" id="KW-1185">Reference proteome</keyword>
<feature type="region of interest" description="Disordered" evidence="1">
    <location>
        <begin position="193"/>
        <end position="219"/>
    </location>
</feature>
<dbReference type="OrthoDB" id="691578at2759"/>
<dbReference type="Gramene" id="TraesROB_scaffold_078141_01G000100.1">
    <property type="protein sequence ID" value="TraesROB_scaffold_078141_01G000100.1"/>
    <property type="gene ID" value="TraesROB_scaffold_078141_01G000100"/>
</dbReference>
<dbReference type="Gramene" id="TraesCAD_scaffold_079357_01G000100.1">
    <property type="protein sequence ID" value="TraesCAD_scaffold_079357_01G000100.1"/>
    <property type="gene ID" value="TraesCAD_scaffold_079357_01G000100"/>
</dbReference>
<dbReference type="InterPro" id="IPR002083">
    <property type="entry name" value="MATH/TRAF_dom"/>
</dbReference>
<dbReference type="Gramene" id="TraesLAC1B03G00227350.1">
    <property type="protein sequence ID" value="TraesLAC1B03G00227350.1.CDS1"/>
    <property type="gene ID" value="TraesLAC1B03G00227350"/>
</dbReference>
<reference evidence="3" key="1">
    <citation type="submission" date="2018-08" db="EMBL/GenBank/DDBJ databases">
        <authorList>
            <person name="Rossello M."/>
        </authorList>
    </citation>
    <scope>NUCLEOTIDE SEQUENCE [LARGE SCALE GENOMIC DNA]</scope>
    <source>
        <strain evidence="3">cv. Chinese Spring</strain>
    </source>
</reference>
<feature type="domain" description="MATH" evidence="2">
    <location>
        <begin position="22"/>
        <end position="174"/>
    </location>
</feature>
<dbReference type="EnsemblPlants" id="TraesCS1B02G098900.1">
    <property type="protein sequence ID" value="TraesCS1B02G098900.1.cds1"/>
    <property type="gene ID" value="TraesCS1B02G098900"/>
</dbReference>
<dbReference type="Gramene" id="TraesJAG1B03G00223570.1">
    <property type="protein sequence ID" value="TraesJAG1B03G00223570.1.CDS1"/>
    <property type="gene ID" value="TraesJAG1B03G00223570"/>
</dbReference>
<dbReference type="GO" id="GO:0016567">
    <property type="term" value="P:protein ubiquitination"/>
    <property type="evidence" value="ECO:0007669"/>
    <property type="project" value="InterPro"/>
</dbReference>
<dbReference type="Gramene" id="TraesCS1B02G098900.1">
    <property type="protein sequence ID" value="TraesCS1B02G098900.1.cds1"/>
    <property type="gene ID" value="TraesCS1B02G098900"/>
</dbReference>
<dbReference type="Gramene" id="TraesPARA_EIv1.0_0129650.1">
    <property type="protein sequence ID" value="TraesPARA_EIv1.0_0129650.1.CDS1"/>
    <property type="gene ID" value="TraesPARA_EIv1.0_0129650"/>
</dbReference>
<dbReference type="Gramene" id="TraesLDM1B03G00223500.1">
    <property type="protein sequence ID" value="TraesLDM1B03G00223500.1.CDS1"/>
    <property type="gene ID" value="TraesLDM1B03G00223500"/>
</dbReference>
<dbReference type="OMA" id="IMPRHDY"/>
<dbReference type="Pfam" id="PF22486">
    <property type="entry name" value="MATH_2"/>
    <property type="match status" value="1"/>
</dbReference>
<dbReference type="Gramene" id="TraesJUL1B03G00222930.1">
    <property type="protein sequence ID" value="TraesJUL1B03G00222930.1.CDS1"/>
    <property type="gene ID" value="TraesJUL1B03G00222930"/>
</dbReference>
<evidence type="ECO:0000313" key="4">
    <source>
        <dbReference type="Proteomes" id="UP000019116"/>
    </source>
</evidence>
<name>A0A3B5YSS8_WHEAT</name>
<dbReference type="SMR" id="A0A3B5YSS8"/>
<dbReference type="Gramene" id="TraesMAC1B03G00226240.1">
    <property type="protein sequence ID" value="TraesMAC1B03G00226240.1.CDS1"/>
    <property type="gene ID" value="TraesMAC1B03G00226240"/>
</dbReference>
<dbReference type="PANTHER" id="PTHR26379:SF282">
    <property type="entry name" value="OS04G0433000 PROTEIN"/>
    <property type="match status" value="1"/>
</dbReference>
<dbReference type="Proteomes" id="UP000019116">
    <property type="component" value="Chromosome 1B"/>
</dbReference>
<evidence type="ECO:0000256" key="1">
    <source>
        <dbReference type="SAM" id="MobiDB-lite"/>
    </source>
</evidence>
<accession>A0A3B5YSS8</accession>
<dbReference type="InterPro" id="IPR045005">
    <property type="entry name" value="BPM1-6"/>
</dbReference>
<proteinExistence type="predicted"/>
<reference evidence="3" key="2">
    <citation type="submission" date="2018-10" db="UniProtKB">
        <authorList>
            <consortium name="EnsemblPlants"/>
        </authorList>
    </citation>
    <scope>IDENTIFICATION</scope>
</reference>
<dbReference type="CDD" id="cd00121">
    <property type="entry name" value="MATH"/>
    <property type="match status" value="1"/>
</dbReference>
<evidence type="ECO:0000313" key="3">
    <source>
        <dbReference type="EnsemblPlants" id="TraesCS1B02G098900.1.cds1"/>
    </source>
</evidence>
<dbReference type="InterPro" id="IPR008974">
    <property type="entry name" value="TRAF-like"/>
</dbReference>